<dbReference type="GO" id="GO:0003887">
    <property type="term" value="F:DNA-directed DNA polymerase activity"/>
    <property type="evidence" value="ECO:0007669"/>
    <property type="project" value="UniProtKB-EC"/>
</dbReference>
<dbReference type="AlphaFoldDB" id="A0A0C2C069"/>
<name>A0A0C2C069_9BURK</name>
<dbReference type="FunFam" id="3.30.420.10:FF:000045">
    <property type="entry name" value="3'-5' exonuclease DinG"/>
    <property type="match status" value="1"/>
</dbReference>
<dbReference type="InterPro" id="IPR013520">
    <property type="entry name" value="Ribonucl_H"/>
</dbReference>
<dbReference type="InterPro" id="IPR035965">
    <property type="entry name" value="PAS-like_dom_sf"/>
</dbReference>
<evidence type="ECO:0000256" key="4">
    <source>
        <dbReference type="ARBA" id="ARBA00049244"/>
    </source>
</evidence>
<keyword evidence="8" id="KW-0378">Hydrolase</keyword>
<keyword evidence="6" id="KW-0812">Transmembrane</keyword>
<dbReference type="PANTHER" id="PTHR30231">
    <property type="entry name" value="DNA POLYMERASE III SUBUNIT EPSILON"/>
    <property type="match status" value="1"/>
</dbReference>
<comment type="function">
    <text evidence="2">DNA polymerase III is a complex, multichain enzyme responsible for most of the replicative synthesis in bacteria. The epsilon subunit contain the editing function and is a proofreading 3'-5' exonuclease.</text>
</comment>
<organism evidence="8 9">
    <name type="scientific">Noviherbaspirillum autotrophicum</name>
    <dbReference type="NCBI Taxonomy" id="709839"/>
    <lineage>
        <taxon>Bacteria</taxon>
        <taxon>Pseudomonadati</taxon>
        <taxon>Pseudomonadota</taxon>
        <taxon>Betaproteobacteria</taxon>
        <taxon>Burkholderiales</taxon>
        <taxon>Oxalobacteraceae</taxon>
        <taxon>Noviherbaspirillum</taxon>
    </lineage>
</organism>
<dbReference type="SMART" id="SM00479">
    <property type="entry name" value="EXOIII"/>
    <property type="match status" value="1"/>
</dbReference>
<feature type="transmembrane region" description="Helical" evidence="6">
    <location>
        <begin position="12"/>
        <end position="33"/>
    </location>
</feature>
<dbReference type="InterPro" id="IPR036397">
    <property type="entry name" value="RNaseH_sf"/>
</dbReference>
<accession>A0A0C2C069</accession>
<protein>
    <recommendedName>
        <fullName evidence="1">DNA-directed DNA polymerase</fullName>
        <ecNumber evidence="1">2.7.7.7</ecNumber>
    </recommendedName>
</protein>
<gene>
    <name evidence="8" type="ORF">TSA66_12580</name>
</gene>
<dbReference type="PANTHER" id="PTHR30231:SF41">
    <property type="entry name" value="DNA POLYMERASE III SUBUNIT EPSILON"/>
    <property type="match status" value="1"/>
</dbReference>
<comment type="subunit">
    <text evidence="3">DNA polymerase III contains a core (composed of alpha, epsilon and theta chains) that associates with a tau subunit. This core dimerizes to form the POLIII' complex. PolIII' associates with the gamma complex (composed of gamma, delta, delta', psi and chi chains) and with the beta chain to form the complete DNA polymerase III complex.</text>
</comment>
<dbReference type="Pfam" id="PF00929">
    <property type="entry name" value="RNase_T"/>
    <property type="match status" value="1"/>
</dbReference>
<dbReference type="Proteomes" id="UP000031572">
    <property type="component" value="Unassembled WGS sequence"/>
</dbReference>
<evidence type="ECO:0000313" key="8">
    <source>
        <dbReference type="EMBL" id="KIF83701.1"/>
    </source>
</evidence>
<dbReference type="InterPro" id="IPR036097">
    <property type="entry name" value="HisK_dim/P_sf"/>
</dbReference>
<evidence type="ECO:0000256" key="2">
    <source>
        <dbReference type="ARBA" id="ARBA00025483"/>
    </source>
</evidence>
<feature type="transmembrane region" description="Helical" evidence="6">
    <location>
        <begin position="53"/>
        <end position="74"/>
    </location>
</feature>
<evidence type="ECO:0000256" key="5">
    <source>
        <dbReference type="SAM" id="Coils"/>
    </source>
</evidence>
<dbReference type="SUPFAM" id="SSF55785">
    <property type="entry name" value="PYP-like sensor domain (PAS domain)"/>
    <property type="match status" value="1"/>
</dbReference>
<dbReference type="STRING" id="709839.TSA66_12580"/>
<dbReference type="InterPro" id="IPR012337">
    <property type="entry name" value="RNaseH-like_sf"/>
</dbReference>
<keyword evidence="5" id="KW-0175">Coiled coil</keyword>
<dbReference type="Gene3D" id="3.30.450.20">
    <property type="entry name" value="PAS domain"/>
    <property type="match status" value="1"/>
</dbReference>
<comment type="caution">
    <text evidence="8">The sequence shown here is derived from an EMBL/GenBank/DDBJ whole genome shotgun (WGS) entry which is preliminary data.</text>
</comment>
<dbReference type="GO" id="GO:0008408">
    <property type="term" value="F:3'-5' exonuclease activity"/>
    <property type="evidence" value="ECO:0007669"/>
    <property type="project" value="TreeGrafter"/>
</dbReference>
<evidence type="ECO:0000259" key="7">
    <source>
        <dbReference type="SMART" id="SM00479"/>
    </source>
</evidence>
<dbReference type="GO" id="GO:0000155">
    <property type="term" value="F:phosphorelay sensor kinase activity"/>
    <property type="evidence" value="ECO:0007669"/>
    <property type="project" value="InterPro"/>
</dbReference>
<evidence type="ECO:0000256" key="3">
    <source>
        <dbReference type="ARBA" id="ARBA00026073"/>
    </source>
</evidence>
<reference evidence="8 9" key="1">
    <citation type="submission" date="2014-12" db="EMBL/GenBank/DDBJ databases">
        <title>Denitrispirillum autotrophicum gen. nov., sp. nov., Denitrifying, Facultatively Autotrophic Bacteria Isolated from Rice Paddy Soil.</title>
        <authorList>
            <person name="Ishii S."/>
            <person name="Ashida N."/>
            <person name="Ohno H."/>
            <person name="Otsuka S."/>
            <person name="Yokota A."/>
            <person name="Senoo K."/>
        </authorList>
    </citation>
    <scope>NUCLEOTIDE SEQUENCE [LARGE SCALE GENOMIC DNA]</scope>
    <source>
        <strain evidence="8 9">TSA66</strain>
    </source>
</reference>
<dbReference type="SUPFAM" id="SSF47384">
    <property type="entry name" value="Homodimeric domain of signal transducing histidine kinase"/>
    <property type="match status" value="1"/>
</dbReference>
<keyword evidence="8" id="KW-0540">Nuclease</keyword>
<dbReference type="CDD" id="cd06127">
    <property type="entry name" value="DEDDh"/>
    <property type="match status" value="1"/>
</dbReference>
<dbReference type="GO" id="GO:0003677">
    <property type="term" value="F:DNA binding"/>
    <property type="evidence" value="ECO:0007669"/>
    <property type="project" value="InterPro"/>
</dbReference>
<dbReference type="Gene3D" id="3.30.420.10">
    <property type="entry name" value="Ribonuclease H-like superfamily/Ribonuclease H"/>
    <property type="match status" value="1"/>
</dbReference>
<dbReference type="NCBIfam" id="TIGR00573">
    <property type="entry name" value="dnaq"/>
    <property type="match status" value="1"/>
</dbReference>
<keyword evidence="9" id="KW-1185">Reference proteome</keyword>
<proteinExistence type="predicted"/>
<dbReference type="GO" id="GO:0045004">
    <property type="term" value="P:DNA replication proofreading"/>
    <property type="evidence" value="ECO:0007669"/>
    <property type="project" value="TreeGrafter"/>
</dbReference>
<evidence type="ECO:0000313" key="9">
    <source>
        <dbReference type="Proteomes" id="UP000031572"/>
    </source>
</evidence>
<dbReference type="EC" id="2.7.7.7" evidence="1"/>
<dbReference type="EMBL" id="JWJG01000028">
    <property type="protein sequence ID" value="KIF83701.1"/>
    <property type="molecule type" value="Genomic_DNA"/>
</dbReference>
<sequence>MRKILFKYRFWLLLALMFASQLAIVGGFFFVIVADRDAAQRQLIEQLLLQRAAPMLMLALLLVTAQGLALKALISRYLAPMARMAEEAVLLMSNPGYRIAPQGAREVRELGAKLNRLATSHQQLRDDVQAKIEAANEALAEERNRLAALMSELAQGVLVCNIEGRILLYNTRARKLFEAAQGSAASAASVGLGRSVFGLLERGLIIHALEQIQFQLQHPERAASPLSVFVTSLKAGQIIVRAQMVPVLDKARSLNGFVLTLDDITRKVEAEIRRERLQQLLTHETRDMLANIRAAVEIMQDFPELSEYKRQQFIGIIDNESQRLTGQIEDADRQRADDHGGQWRLEEMRGSDLLALLLRRLDNVVLEENCRDAGHGDDATLWLQVDSYALTHTLTYLAHRLTHEQAVPQIRIGLKRVGRLAHLELGWSGNALSVDTLHSWENESLQLSVGQADLTLSSVVASHGGEAVYQFDVSRSMSYLRILLPLAERHAPLEIGVLPPGRPEFYDFDLFRLSGQDAALDERPLTELHYTVFDTETTGLEPAAGDEIISIGAVRIVNGRLLEQEIFDQLVQPGQFLRPESTAIHGITDAMLKGRPRIDEVLPQFHRFAEDTVLVGHNAAFDMKFLQMKEARTNIRFSQPVLDTLLLSQVIHPNQEQHSLEALARRFGVDIVGRHTAVGDASVTAEVFLKMIPLLAEKGIVTLKQALDAAQQTAYARIRY</sequence>
<feature type="coiled-coil region" evidence="5">
    <location>
        <begin position="118"/>
        <end position="152"/>
    </location>
</feature>
<dbReference type="SUPFAM" id="SSF53098">
    <property type="entry name" value="Ribonuclease H-like"/>
    <property type="match status" value="1"/>
</dbReference>
<keyword evidence="6" id="KW-0472">Membrane</keyword>
<dbReference type="InterPro" id="IPR006054">
    <property type="entry name" value="DnaQ"/>
</dbReference>
<keyword evidence="8" id="KW-0269">Exonuclease</keyword>
<evidence type="ECO:0000256" key="6">
    <source>
        <dbReference type="SAM" id="Phobius"/>
    </source>
</evidence>
<keyword evidence="6" id="KW-1133">Transmembrane helix</keyword>
<feature type="domain" description="Exonuclease" evidence="7">
    <location>
        <begin position="529"/>
        <end position="697"/>
    </location>
</feature>
<evidence type="ECO:0000256" key="1">
    <source>
        <dbReference type="ARBA" id="ARBA00012417"/>
    </source>
</evidence>
<dbReference type="GO" id="GO:0005829">
    <property type="term" value="C:cytosol"/>
    <property type="evidence" value="ECO:0007669"/>
    <property type="project" value="TreeGrafter"/>
</dbReference>
<comment type="catalytic activity">
    <reaction evidence="4">
        <text>DNA(n) + a 2'-deoxyribonucleoside 5'-triphosphate = DNA(n+1) + diphosphate</text>
        <dbReference type="Rhea" id="RHEA:22508"/>
        <dbReference type="Rhea" id="RHEA-COMP:17339"/>
        <dbReference type="Rhea" id="RHEA-COMP:17340"/>
        <dbReference type="ChEBI" id="CHEBI:33019"/>
        <dbReference type="ChEBI" id="CHEBI:61560"/>
        <dbReference type="ChEBI" id="CHEBI:173112"/>
        <dbReference type="EC" id="2.7.7.7"/>
    </reaction>
</comment>